<evidence type="ECO:0000313" key="1">
    <source>
        <dbReference type="EMBL" id="WPK26588.1"/>
    </source>
</evidence>
<dbReference type="KEGG" id="asau:88175009"/>
<proteinExistence type="predicted"/>
<dbReference type="GeneID" id="88175009"/>
<name>A0AAX4HD90_9ASCO</name>
<accession>A0AAX4HD90</accession>
<evidence type="ECO:0000313" key="2">
    <source>
        <dbReference type="Proteomes" id="UP001338582"/>
    </source>
</evidence>
<dbReference type="Proteomes" id="UP001338582">
    <property type="component" value="Chromosome 5"/>
</dbReference>
<protein>
    <submittedName>
        <fullName evidence="1">Uncharacterized protein</fullName>
    </submittedName>
</protein>
<reference evidence="1 2" key="1">
    <citation type="submission" date="2023-10" db="EMBL/GenBank/DDBJ databases">
        <title>Draft Genome Sequence of Candida saopaulonensis from a very Premature Infant with Sepsis.</title>
        <authorList>
            <person name="Ning Y."/>
            <person name="Dai R."/>
            <person name="Xiao M."/>
            <person name="Xu Y."/>
            <person name="Yan Q."/>
            <person name="Zhang L."/>
        </authorList>
    </citation>
    <scope>NUCLEOTIDE SEQUENCE [LARGE SCALE GENOMIC DNA]</scope>
    <source>
        <strain evidence="1 2">19XY460</strain>
    </source>
</reference>
<organism evidence="1 2">
    <name type="scientific">Australozyma saopauloensis</name>
    <dbReference type="NCBI Taxonomy" id="291208"/>
    <lineage>
        <taxon>Eukaryota</taxon>
        <taxon>Fungi</taxon>
        <taxon>Dikarya</taxon>
        <taxon>Ascomycota</taxon>
        <taxon>Saccharomycotina</taxon>
        <taxon>Pichiomycetes</taxon>
        <taxon>Metschnikowiaceae</taxon>
        <taxon>Australozyma</taxon>
    </lineage>
</organism>
<dbReference type="EMBL" id="CP138898">
    <property type="protein sequence ID" value="WPK26588.1"/>
    <property type="molecule type" value="Genomic_DNA"/>
</dbReference>
<dbReference type="AlphaFoldDB" id="A0AAX4HD90"/>
<keyword evidence="2" id="KW-1185">Reference proteome</keyword>
<dbReference type="RefSeq" id="XP_062878969.1">
    <property type="nucleotide sequence ID" value="XM_063022899.1"/>
</dbReference>
<gene>
    <name evidence="1" type="ORF">PUMCH_003946</name>
</gene>
<sequence>MGATKKHLKRQILLNEPQKSLQFICVSNSRKRNSQISPRSARLLAFPRFPIRSWLQIPFTLSGKQATFKVVSVTLASDIEARAPIHQNFLRTHKTRKILFFPIFPPIGPLFIRPDSVHPQYWHPWSIPARDPSLYFPPKQLLLPPTHAFVAGLSNLAHLHLRRRLPIRSV</sequence>